<keyword evidence="2" id="KW-1185">Reference proteome</keyword>
<protein>
    <submittedName>
        <fullName evidence="1">Uncharacterized protein</fullName>
    </submittedName>
</protein>
<dbReference type="Proteomes" id="UP001153709">
    <property type="component" value="Chromosome 7"/>
</dbReference>
<dbReference type="AlphaFoldDB" id="A0A9N9T833"/>
<organism evidence="1 2">
    <name type="scientific">Diabrotica balteata</name>
    <name type="common">Banded cucumber beetle</name>
    <dbReference type="NCBI Taxonomy" id="107213"/>
    <lineage>
        <taxon>Eukaryota</taxon>
        <taxon>Metazoa</taxon>
        <taxon>Ecdysozoa</taxon>
        <taxon>Arthropoda</taxon>
        <taxon>Hexapoda</taxon>
        <taxon>Insecta</taxon>
        <taxon>Pterygota</taxon>
        <taxon>Neoptera</taxon>
        <taxon>Endopterygota</taxon>
        <taxon>Coleoptera</taxon>
        <taxon>Polyphaga</taxon>
        <taxon>Cucujiformia</taxon>
        <taxon>Chrysomeloidea</taxon>
        <taxon>Chrysomelidae</taxon>
        <taxon>Galerucinae</taxon>
        <taxon>Diabroticina</taxon>
        <taxon>Diabroticites</taxon>
        <taxon>Diabrotica</taxon>
    </lineage>
</organism>
<gene>
    <name evidence="1" type="ORF">DIABBA_LOCUS11267</name>
</gene>
<accession>A0A9N9T833</accession>
<reference evidence="1" key="1">
    <citation type="submission" date="2022-01" db="EMBL/GenBank/DDBJ databases">
        <authorList>
            <person name="King R."/>
        </authorList>
    </citation>
    <scope>NUCLEOTIDE SEQUENCE</scope>
</reference>
<dbReference type="OrthoDB" id="6780578at2759"/>
<proteinExistence type="predicted"/>
<evidence type="ECO:0000313" key="2">
    <source>
        <dbReference type="Proteomes" id="UP001153709"/>
    </source>
</evidence>
<evidence type="ECO:0000313" key="1">
    <source>
        <dbReference type="EMBL" id="CAG9838370.1"/>
    </source>
</evidence>
<dbReference type="EMBL" id="OU898282">
    <property type="protein sequence ID" value="CAG9838370.1"/>
    <property type="molecule type" value="Genomic_DNA"/>
</dbReference>
<sequence length="63" mass="7349">MTIKKTPENENNVAVDNYTIKRVDAFTYLGTEINQKNSVSSEINARISSGYRTYYANKRHRNY</sequence>
<name>A0A9N9T833_DIABA</name>